<organism evidence="1 2">
    <name type="scientific">Agrobacterium pusense</name>
    <dbReference type="NCBI Taxonomy" id="648995"/>
    <lineage>
        <taxon>Bacteria</taxon>
        <taxon>Pseudomonadati</taxon>
        <taxon>Pseudomonadota</taxon>
        <taxon>Alphaproteobacteria</taxon>
        <taxon>Hyphomicrobiales</taxon>
        <taxon>Rhizobiaceae</taxon>
        <taxon>Rhizobium/Agrobacterium group</taxon>
        <taxon>Agrobacterium</taxon>
    </lineage>
</organism>
<dbReference type="EMBL" id="JABRWM010000006">
    <property type="protein sequence ID" value="NRF21565.1"/>
    <property type="molecule type" value="Genomic_DNA"/>
</dbReference>
<reference evidence="1" key="1">
    <citation type="submission" date="2019-07" db="EMBL/GenBank/DDBJ databases">
        <title>FDA dAtabase for Regulatory Grade micrObial Sequences (FDA-ARGOS): Supporting development and validation of Infectious Disease Dx tests.</title>
        <authorList>
            <person name="Bachman M."/>
            <person name="Young C."/>
            <person name="Tallon L."/>
            <person name="Sadzewicz L."/>
            <person name="Vavikolanu K."/>
            <person name="Mehta A."/>
            <person name="Aluvathingal J."/>
            <person name="Nadendla S."/>
            <person name="Nandy P."/>
            <person name="Geyer C."/>
            <person name="Yan Y."/>
            <person name="Sichtig H."/>
        </authorList>
    </citation>
    <scope>NUCLEOTIDE SEQUENCE</scope>
    <source>
        <strain evidence="1">FDAARGOS_618</strain>
    </source>
</reference>
<dbReference type="RefSeq" id="WP_172874050.1">
    <property type="nucleotide sequence ID" value="NZ_JABRWL010000006.1"/>
</dbReference>
<sequence>MTADAKKSVSKSKRAGADLFEGLEDIRLKVVLTRAAIGELERAPVALSIASDRVDTWLADLHKEETLKLFVRRFMFPSYRSPQPAEALDFIMGILSQMVRGEMLKLLTASYGDIEGLTEADRKSQIEAKTAEALALEMSEEAIIRHLEDLGLDILRRFDADPLAVLASKESLE</sequence>
<gene>
    <name evidence="1" type="ORF">FOB26_21130</name>
</gene>
<accession>A0AA44J1A7</accession>
<proteinExistence type="predicted"/>
<name>A0AA44J1A7_9HYPH</name>
<protein>
    <submittedName>
        <fullName evidence="1">Uncharacterized protein</fullName>
    </submittedName>
</protein>
<keyword evidence="2" id="KW-1185">Reference proteome</keyword>
<evidence type="ECO:0000313" key="1">
    <source>
        <dbReference type="EMBL" id="NRF21565.1"/>
    </source>
</evidence>
<dbReference type="AlphaFoldDB" id="A0AA44J1A7"/>
<dbReference type="Proteomes" id="UP001155820">
    <property type="component" value="Unassembled WGS sequence"/>
</dbReference>
<comment type="caution">
    <text evidence="1">The sequence shown here is derived from an EMBL/GenBank/DDBJ whole genome shotgun (WGS) entry which is preliminary data.</text>
</comment>
<evidence type="ECO:0000313" key="2">
    <source>
        <dbReference type="Proteomes" id="UP001155820"/>
    </source>
</evidence>